<sequence>MEFTRLQCVFSVCPGRGSSHGTDLWSLDTSLDQNLYPILDLNLFILAASNPGKLIKIKDETSGPQQRGEEDKRGGGGGEKRKRRQGKKREERSRLRDLLTPSAD</sequence>
<evidence type="ECO:0000256" key="1">
    <source>
        <dbReference type="SAM" id="MobiDB-lite"/>
    </source>
</evidence>
<organism evidence="2 3">
    <name type="scientific">Pleuronectes platessa</name>
    <name type="common">European plaice</name>
    <dbReference type="NCBI Taxonomy" id="8262"/>
    <lineage>
        <taxon>Eukaryota</taxon>
        <taxon>Metazoa</taxon>
        <taxon>Chordata</taxon>
        <taxon>Craniata</taxon>
        <taxon>Vertebrata</taxon>
        <taxon>Euteleostomi</taxon>
        <taxon>Actinopterygii</taxon>
        <taxon>Neopterygii</taxon>
        <taxon>Teleostei</taxon>
        <taxon>Neoteleostei</taxon>
        <taxon>Acanthomorphata</taxon>
        <taxon>Carangaria</taxon>
        <taxon>Pleuronectiformes</taxon>
        <taxon>Pleuronectoidei</taxon>
        <taxon>Pleuronectidae</taxon>
        <taxon>Pleuronectes</taxon>
    </lineage>
</organism>
<proteinExistence type="predicted"/>
<feature type="compositionally biased region" description="Basic and acidic residues" evidence="1">
    <location>
        <begin position="56"/>
        <end position="74"/>
    </location>
</feature>
<comment type="caution">
    <text evidence="2">The sequence shown here is derived from an EMBL/GenBank/DDBJ whole genome shotgun (WGS) entry which is preliminary data.</text>
</comment>
<protein>
    <submittedName>
        <fullName evidence="2">Uncharacterized protein</fullName>
    </submittedName>
</protein>
<evidence type="ECO:0000313" key="2">
    <source>
        <dbReference type="EMBL" id="CAB1413732.1"/>
    </source>
</evidence>
<keyword evidence="3" id="KW-1185">Reference proteome</keyword>
<reference evidence="2" key="1">
    <citation type="submission" date="2020-03" db="EMBL/GenBank/DDBJ databases">
        <authorList>
            <person name="Weist P."/>
        </authorList>
    </citation>
    <scope>NUCLEOTIDE SEQUENCE</scope>
</reference>
<accession>A0A9N7Y5Y4</accession>
<evidence type="ECO:0000313" key="3">
    <source>
        <dbReference type="Proteomes" id="UP001153269"/>
    </source>
</evidence>
<feature type="region of interest" description="Disordered" evidence="1">
    <location>
        <begin position="56"/>
        <end position="104"/>
    </location>
</feature>
<dbReference type="Proteomes" id="UP001153269">
    <property type="component" value="Unassembled WGS sequence"/>
</dbReference>
<gene>
    <name evidence="2" type="ORF">PLEPLA_LOCUS1434</name>
</gene>
<feature type="compositionally biased region" description="Basic and acidic residues" evidence="1">
    <location>
        <begin position="88"/>
        <end position="97"/>
    </location>
</feature>
<dbReference type="AlphaFoldDB" id="A0A9N7Y5Y4"/>
<name>A0A9N7Y5Y4_PLEPL</name>
<dbReference type="EMBL" id="CADEAL010000067">
    <property type="protein sequence ID" value="CAB1413732.1"/>
    <property type="molecule type" value="Genomic_DNA"/>
</dbReference>